<gene>
    <name evidence="2" type="ORF">EWV63_20215</name>
</gene>
<keyword evidence="1" id="KW-0472">Membrane</keyword>
<reference evidence="2 3" key="1">
    <citation type="submission" date="2019-01" db="EMBL/GenBank/DDBJ databases">
        <title>Coherence of Microcystis species and biogeography revealed through population genomics.</title>
        <authorList>
            <person name="Perez-Carrascal O.M."/>
            <person name="Terrat Y."/>
            <person name="Giani A."/>
            <person name="Fortin N."/>
            <person name="Tromas N."/>
            <person name="Shapiro B.J."/>
        </authorList>
    </citation>
    <scope>NUCLEOTIDE SEQUENCE [LARGE SCALE GENOMIC DNA]</scope>
    <source>
        <strain evidence="2">Ma_OC_H_19870700_S124</strain>
    </source>
</reference>
<evidence type="ECO:0008006" key="4">
    <source>
        <dbReference type="Google" id="ProtNLM"/>
    </source>
</evidence>
<name>A0A552A9W8_MICAE</name>
<keyword evidence="1" id="KW-1133">Transmembrane helix</keyword>
<proteinExistence type="predicted"/>
<dbReference type="EMBL" id="SFBR01000189">
    <property type="protein sequence ID" value="TRT82211.1"/>
    <property type="molecule type" value="Genomic_DNA"/>
</dbReference>
<feature type="transmembrane region" description="Helical" evidence="1">
    <location>
        <begin position="127"/>
        <end position="150"/>
    </location>
</feature>
<evidence type="ECO:0000313" key="3">
    <source>
        <dbReference type="Proteomes" id="UP000316280"/>
    </source>
</evidence>
<comment type="caution">
    <text evidence="2">The sequence shown here is derived from an EMBL/GenBank/DDBJ whole genome shotgun (WGS) entry which is preliminary data.</text>
</comment>
<feature type="transmembrane region" description="Helical" evidence="1">
    <location>
        <begin position="182"/>
        <end position="200"/>
    </location>
</feature>
<sequence length="366" mass="41978">MQVAESNILTNNAIPTETVIFIPGLFHEEKGYYFDILSEGLENQERLNLKSIGDVSIPGHTGKKFGIYSGKNLLKEIHIYEAFWLDIIAEEKLSNKDLRAKLLEGSSLLIYWLFSSIWIAFFEVPSLIIGLTTSLFALVFWYYGIILTVIKDVAEKDNIFGQPIPRDLPQYTDAIVQVLDNWTIFIFIGIVLSFVGGISLDKMIDQAYFIKRYLGNIGGIALRNKIRSRLKKITDDILDNYDKVTILAHSFGSVVGTDFLADYRSQKTLNYIILGGNLKLLSYRSTWIKEEISKCLNNQVVSKWYDYYSKQDWLGAETPIPSISNSEKFESHEFPIQCFFMDRLFGITHIAYLSDPSWAEIWMKDC</sequence>
<feature type="transmembrane region" description="Helical" evidence="1">
    <location>
        <begin position="102"/>
        <end position="121"/>
    </location>
</feature>
<evidence type="ECO:0000256" key="1">
    <source>
        <dbReference type="SAM" id="Phobius"/>
    </source>
</evidence>
<accession>A0A552A9W8</accession>
<dbReference type="AlphaFoldDB" id="A0A552A9W8"/>
<dbReference type="Proteomes" id="UP000316280">
    <property type="component" value="Unassembled WGS sequence"/>
</dbReference>
<keyword evidence="1" id="KW-0812">Transmembrane</keyword>
<evidence type="ECO:0000313" key="2">
    <source>
        <dbReference type="EMBL" id="TRT82211.1"/>
    </source>
</evidence>
<protein>
    <recommendedName>
        <fullName evidence="4">Alpha/beta hydrolase</fullName>
    </recommendedName>
</protein>
<organism evidence="2 3">
    <name type="scientific">Microcystis aeruginosa Ma_OC_H_19870700_S124</name>
    <dbReference type="NCBI Taxonomy" id="2486262"/>
    <lineage>
        <taxon>Bacteria</taxon>
        <taxon>Bacillati</taxon>
        <taxon>Cyanobacteriota</taxon>
        <taxon>Cyanophyceae</taxon>
        <taxon>Oscillatoriophycideae</taxon>
        <taxon>Chroococcales</taxon>
        <taxon>Microcystaceae</taxon>
        <taxon>Microcystis</taxon>
    </lineage>
</organism>